<gene>
    <name evidence="2" type="ORF">AXG93_3671s1080</name>
</gene>
<name>A0A176WH31_MARPO</name>
<dbReference type="AlphaFoldDB" id="A0A176WH31"/>
<accession>A0A176WH31</accession>
<keyword evidence="3" id="KW-1185">Reference proteome</keyword>
<feature type="compositionally biased region" description="Basic and acidic residues" evidence="1">
    <location>
        <begin position="264"/>
        <end position="279"/>
    </location>
</feature>
<protein>
    <submittedName>
        <fullName evidence="2">Uncharacterized protein</fullName>
    </submittedName>
</protein>
<evidence type="ECO:0000313" key="2">
    <source>
        <dbReference type="EMBL" id="OAE32389.1"/>
    </source>
</evidence>
<reference evidence="2" key="1">
    <citation type="submission" date="2016-03" db="EMBL/GenBank/DDBJ databases">
        <title>Mechanisms controlling the formation of the plant cell surface in tip-growing cells are functionally conserved among land plants.</title>
        <authorList>
            <person name="Honkanen S."/>
            <person name="Jones V.A."/>
            <person name="Morieri G."/>
            <person name="Champion C."/>
            <person name="Hetherington A.J."/>
            <person name="Kelly S."/>
            <person name="Saint-Marcoux D."/>
            <person name="Proust H."/>
            <person name="Prescott H."/>
            <person name="Dolan L."/>
        </authorList>
    </citation>
    <scope>NUCLEOTIDE SEQUENCE [LARGE SCALE GENOMIC DNA]</scope>
    <source>
        <tissue evidence="2">Whole gametophyte</tissue>
    </source>
</reference>
<proteinExistence type="predicted"/>
<comment type="caution">
    <text evidence="2">The sequence shown here is derived from an EMBL/GenBank/DDBJ whole genome shotgun (WGS) entry which is preliminary data.</text>
</comment>
<dbReference type="EMBL" id="LVLJ01000837">
    <property type="protein sequence ID" value="OAE32389.1"/>
    <property type="molecule type" value="Genomic_DNA"/>
</dbReference>
<sequence>MAKSIPLRMVPLRVLQVGLRAFHDEQTAVKLDFLLWGRNWVCPAMIREWLRKKDQPSRGYRPHPERWRVSDWEQVLGRCAGEEGDLLFECKSVHLSKEEEITFGALFKNSKSSKNVYKTRDYEDRKRRNVTVALLQILQPHKTTYISSWQCLTPEEKIQFPLLSRTNSTRLVRDVEVDTDPNKVPAITPLARLRAEEEPRGAWTLRKRKLDEEAELSRQELLAVLVRHRAINKQVRLKQKARKLILLAGCSADTRRAAIARDSPSSEEHVSTEVLERSTDLPGSKARVPLEEALRPSGHRGRRTATAGTPAHERCLSLEQVSFENTPSAQAPSAQEQFRVVPSAQAPSALKPLEHIPMGEGRDAKTRVPSAGPDWEEVVGPPRTGSPTPLEVLAEHEVEAAAEEAARSSARESPRFSAATEILETEEDTPSEEEEVQSVRGTPTGVLYEQVVQLLRYLDRKATK</sequence>
<feature type="compositionally biased region" description="Acidic residues" evidence="1">
    <location>
        <begin position="423"/>
        <end position="436"/>
    </location>
</feature>
<feature type="region of interest" description="Disordered" evidence="1">
    <location>
        <begin position="258"/>
        <end position="282"/>
    </location>
</feature>
<feature type="region of interest" description="Disordered" evidence="1">
    <location>
        <begin position="355"/>
        <end position="444"/>
    </location>
</feature>
<feature type="compositionally biased region" description="Basic and acidic residues" evidence="1">
    <location>
        <begin position="393"/>
        <end position="414"/>
    </location>
</feature>
<dbReference type="Proteomes" id="UP000077202">
    <property type="component" value="Unassembled WGS sequence"/>
</dbReference>
<evidence type="ECO:0000256" key="1">
    <source>
        <dbReference type="SAM" id="MobiDB-lite"/>
    </source>
</evidence>
<evidence type="ECO:0000313" key="3">
    <source>
        <dbReference type="Proteomes" id="UP000077202"/>
    </source>
</evidence>
<organism evidence="2 3">
    <name type="scientific">Marchantia polymorpha subsp. ruderalis</name>
    <dbReference type="NCBI Taxonomy" id="1480154"/>
    <lineage>
        <taxon>Eukaryota</taxon>
        <taxon>Viridiplantae</taxon>
        <taxon>Streptophyta</taxon>
        <taxon>Embryophyta</taxon>
        <taxon>Marchantiophyta</taxon>
        <taxon>Marchantiopsida</taxon>
        <taxon>Marchantiidae</taxon>
        <taxon>Marchantiales</taxon>
        <taxon>Marchantiaceae</taxon>
        <taxon>Marchantia</taxon>
    </lineage>
</organism>